<dbReference type="Proteomes" id="UP000539175">
    <property type="component" value="Unassembled WGS sequence"/>
</dbReference>
<gene>
    <name evidence="1" type="ORF">FHS74_005448</name>
</gene>
<name>A0A7X0B342_9PROT</name>
<protein>
    <submittedName>
        <fullName evidence="1">Uncharacterized protein</fullName>
    </submittedName>
</protein>
<dbReference type="EMBL" id="JACIIZ010000021">
    <property type="protein sequence ID" value="MBB6254855.1"/>
    <property type="molecule type" value="Genomic_DNA"/>
</dbReference>
<accession>A0A7X0B342</accession>
<sequence>MTSEEKELIQAIQAVLSPDLIPKDYSGRLDNPMFGHCYHAAEALYRSLGGKTSGYKARRGVDDDGVSHWWVESPMGEILDPTAAQYTDFDKTPPYHNAKGASFRGTSRRAKTIMERISNRPRCSAPADSLSKALP</sequence>
<dbReference type="AlphaFoldDB" id="A0A7X0B342"/>
<evidence type="ECO:0000313" key="1">
    <source>
        <dbReference type="EMBL" id="MBB6254855.1"/>
    </source>
</evidence>
<dbReference type="RefSeq" id="WP_184807462.1">
    <property type="nucleotide sequence ID" value="NZ_JACIIZ010000021.1"/>
</dbReference>
<keyword evidence="2" id="KW-1185">Reference proteome</keyword>
<organism evidence="1 2">
    <name type="scientific">Nitrospirillum iridis</name>
    <dbReference type="NCBI Taxonomy" id="765888"/>
    <lineage>
        <taxon>Bacteria</taxon>
        <taxon>Pseudomonadati</taxon>
        <taxon>Pseudomonadota</taxon>
        <taxon>Alphaproteobacteria</taxon>
        <taxon>Rhodospirillales</taxon>
        <taxon>Azospirillaceae</taxon>
        <taxon>Nitrospirillum</taxon>
    </lineage>
</organism>
<comment type="caution">
    <text evidence="1">The sequence shown here is derived from an EMBL/GenBank/DDBJ whole genome shotgun (WGS) entry which is preliminary data.</text>
</comment>
<evidence type="ECO:0000313" key="2">
    <source>
        <dbReference type="Proteomes" id="UP000539175"/>
    </source>
</evidence>
<reference evidence="1 2" key="1">
    <citation type="submission" date="2020-08" db="EMBL/GenBank/DDBJ databases">
        <title>Genomic Encyclopedia of Type Strains, Phase IV (KMG-IV): sequencing the most valuable type-strain genomes for metagenomic binning, comparative biology and taxonomic classification.</title>
        <authorList>
            <person name="Goeker M."/>
        </authorList>
    </citation>
    <scope>NUCLEOTIDE SEQUENCE [LARGE SCALE GENOMIC DNA]</scope>
    <source>
        <strain evidence="1 2">DSM 22198</strain>
    </source>
</reference>
<proteinExistence type="predicted"/>